<accession>A0A6I6L3Z7</accession>
<feature type="transmembrane region" description="Helical" evidence="1">
    <location>
        <begin position="72"/>
        <end position="96"/>
    </location>
</feature>
<keyword evidence="1" id="KW-0812">Transmembrane</keyword>
<gene>
    <name evidence="2" type="ORF">EUU25_09160</name>
</gene>
<organism evidence="2 3">
    <name type="scientific">Sphingorhabdus lacus</name>
    <dbReference type="NCBI Taxonomy" id="392610"/>
    <lineage>
        <taxon>Bacteria</taxon>
        <taxon>Pseudomonadati</taxon>
        <taxon>Pseudomonadota</taxon>
        <taxon>Alphaproteobacteria</taxon>
        <taxon>Sphingomonadales</taxon>
        <taxon>Sphingomonadaceae</taxon>
        <taxon>Sphingorhabdus</taxon>
    </lineage>
</organism>
<proteinExistence type="predicted"/>
<feature type="transmembrane region" description="Helical" evidence="1">
    <location>
        <begin position="331"/>
        <end position="353"/>
    </location>
</feature>
<dbReference type="KEGG" id="slaa:EUU25_09160"/>
<keyword evidence="1" id="KW-1133">Transmembrane helix</keyword>
<dbReference type="EMBL" id="CP035733">
    <property type="protein sequence ID" value="QGY80770.1"/>
    <property type="molecule type" value="Genomic_DNA"/>
</dbReference>
<name>A0A6I6L3Z7_9SPHN</name>
<feature type="transmembrane region" description="Helical" evidence="1">
    <location>
        <begin position="116"/>
        <end position="135"/>
    </location>
</feature>
<dbReference type="Pfam" id="PF05940">
    <property type="entry name" value="NnrS"/>
    <property type="match status" value="1"/>
</dbReference>
<feature type="transmembrane region" description="Helical" evidence="1">
    <location>
        <begin position="280"/>
        <end position="300"/>
    </location>
</feature>
<dbReference type="AlphaFoldDB" id="A0A6I6L3Z7"/>
<evidence type="ECO:0000313" key="3">
    <source>
        <dbReference type="Proteomes" id="UP000428803"/>
    </source>
</evidence>
<feature type="transmembrane region" description="Helical" evidence="1">
    <location>
        <begin position="208"/>
        <end position="233"/>
    </location>
</feature>
<feature type="transmembrane region" description="Helical" evidence="1">
    <location>
        <begin position="245"/>
        <end position="268"/>
    </location>
</feature>
<keyword evidence="1" id="KW-0472">Membrane</keyword>
<feature type="transmembrane region" description="Helical" evidence="1">
    <location>
        <begin position="147"/>
        <end position="167"/>
    </location>
</feature>
<dbReference type="Proteomes" id="UP000428803">
    <property type="component" value="Chromosome"/>
</dbReference>
<dbReference type="InterPro" id="IPR010266">
    <property type="entry name" value="NnrS"/>
</dbReference>
<feature type="transmembrane region" description="Helical" evidence="1">
    <location>
        <begin position="173"/>
        <end position="196"/>
    </location>
</feature>
<protein>
    <submittedName>
        <fullName evidence="2">NnrS family protein</fullName>
    </submittedName>
</protein>
<keyword evidence="3" id="KW-1185">Reference proteome</keyword>
<sequence>MVAIRSYAVRARTAVPAQTYGGLATASTGFSAHGTDAPHPTCRIDNCHHRRSGRKPRPVVKPAVLLAAPHRLLFLIGVVQLAAMMMWWLAVLSGLYFGTTAPAGGDSPQAPLHAPILVYLALPSLFFGFLLTVFPRWIGYPDLEHESFAPVAGGYGLATLLSWGALLSGNDRLLASAFASASLACLWGFSVLLSIALRERLDGKPPTWHGWSILAAFVFGLIGQIALMAFLLNPASPTLPLANGFGLWAFLLPVFVTVCHRMIPFFAGSVVAGYVRWRPFWALSAYWGGTVLLLAGQLFYVDQLRAVAAAILCVLTALMSWKWWPRAKAPALFWVLIIGFAWAPVGFALTALSSLGFPLGRAPEHALTIGFAGSLLIAMVTRVTQGHSGRPLELPQVAKIAFAGMQVTALVRIAAAMNEEAGAWLVLSATVFVIALLLWAARNALIYLAPRKDGKPG</sequence>
<feature type="transmembrane region" description="Helical" evidence="1">
    <location>
        <begin position="306"/>
        <end position="324"/>
    </location>
</feature>
<evidence type="ECO:0000256" key="1">
    <source>
        <dbReference type="SAM" id="Phobius"/>
    </source>
</evidence>
<feature type="transmembrane region" description="Helical" evidence="1">
    <location>
        <begin position="421"/>
        <end position="441"/>
    </location>
</feature>
<reference evidence="3" key="1">
    <citation type="submission" date="2019-01" db="EMBL/GenBank/DDBJ databases">
        <title>Sphingorhabdus lacus sp.nov., isolated from an oligotrophic freshwater lake.</title>
        <authorList>
            <person name="Park M."/>
        </authorList>
    </citation>
    <scope>NUCLEOTIDE SEQUENCE [LARGE SCALE GENOMIC DNA]</scope>
    <source>
        <strain evidence="3">IMCC1753</strain>
    </source>
</reference>
<evidence type="ECO:0000313" key="2">
    <source>
        <dbReference type="EMBL" id="QGY80770.1"/>
    </source>
</evidence>